<dbReference type="GO" id="GO:0046314">
    <property type="term" value="P:phosphocreatine biosynthetic process"/>
    <property type="evidence" value="ECO:0007669"/>
    <property type="project" value="InterPro"/>
</dbReference>
<dbReference type="AlphaFoldDB" id="A0A7J6QKV9"/>
<reference evidence="10 11" key="1">
    <citation type="submission" date="2020-04" db="EMBL/GenBank/DDBJ databases">
        <title>Perkinsus olseni comparative genomics.</title>
        <authorList>
            <person name="Bogema D.R."/>
        </authorList>
    </citation>
    <scope>NUCLEOTIDE SEQUENCE [LARGE SCALE GENOMIC DNA]</scope>
    <source>
        <strain evidence="10">ATCC PRA-205</strain>
    </source>
</reference>
<protein>
    <submittedName>
        <fullName evidence="10">Creatine kinase S-type, mitochondrial</fullName>
    </submittedName>
</protein>
<evidence type="ECO:0000256" key="2">
    <source>
        <dbReference type="ARBA" id="ARBA00022679"/>
    </source>
</evidence>
<accession>A0A7J6QKV9</accession>
<dbReference type="InterPro" id="IPR022413">
    <property type="entry name" value="ATP-guanido_PTrfase_N"/>
</dbReference>
<dbReference type="PROSITE" id="PS51510">
    <property type="entry name" value="PHOSPHAGEN_KINASE_C"/>
    <property type="match status" value="1"/>
</dbReference>
<keyword evidence="2 7" id="KW-0808">Transferase</keyword>
<keyword evidence="3 7" id="KW-0547">Nucleotide-binding</keyword>
<dbReference type="SUPFAM" id="SSF55931">
    <property type="entry name" value="Glutamine synthetase/guanido kinase"/>
    <property type="match status" value="1"/>
</dbReference>
<gene>
    <name evidence="10" type="primary">CKMT2_6</name>
    <name evidence="10" type="ORF">FOZ62_022506</name>
</gene>
<evidence type="ECO:0000256" key="4">
    <source>
        <dbReference type="ARBA" id="ARBA00022777"/>
    </source>
</evidence>
<evidence type="ECO:0000256" key="6">
    <source>
        <dbReference type="PROSITE-ProRule" id="PRU00842"/>
    </source>
</evidence>
<dbReference type="GO" id="GO:0004111">
    <property type="term" value="F:creatine kinase activity"/>
    <property type="evidence" value="ECO:0007669"/>
    <property type="project" value="InterPro"/>
</dbReference>
<evidence type="ECO:0000256" key="3">
    <source>
        <dbReference type="ARBA" id="ARBA00022741"/>
    </source>
</evidence>
<dbReference type="Gene3D" id="1.10.135.10">
    <property type="entry name" value="ATP:guanido phosphotransferase, N-terminal domain"/>
    <property type="match status" value="1"/>
</dbReference>
<dbReference type="Proteomes" id="UP000574390">
    <property type="component" value="Unassembled WGS sequence"/>
</dbReference>
<dbReference type="GO" id="GO:0005739">
    <property type="term" value="C:mitochondrion"/>
    <property type="evidence" value="ECO:0007669"/>
    <property type="project" value="TreeGrafter"/>
</dbReference>
<feature type="binding site" evidence="7">
    <location>
        <begin position="87"/>
        <end position="91"/>
    </location>
    <ligand>
        <name>ATP</name>
        <dbReference type="ChEBI" id="CHEBI:30616"/>
    </ligand>
</feature>
<evidence type="ECO:0000259" key="9">
    <source>
        <dbReference type="PROSITE" id="PS51510"/>
    </source>
</evidence>
<dbReference type="InterPro" id="IPR014746">
    <property type="entry name" value="Gln_synth/guanido_kin_cat_dom"/>
</dbReference>
<comment type="similarity">
    <text evidence="1 6">Belongs to the ATP:guanido phosphotransferase family.</text>
</comment>
<keyword evidence="4 7" id="KW-0418">Kinase</keyword>
<dbReference type="PANTHER" id="PTHR11547:SF57">
    <property type="entry name" value="PHOSPHAGEN KINASE C-TERMINAL DOMAIN-CONTAINING PROTEIN"/>
    <property type="match status" value="1"/>
</dbReference>
<dbReference type="PANTHER" id="PTHR11547">
    <property type="entry name" value="ARGININE OR CREATINE KINASE"/>
    <property type="match status" value="1"/>
</dbReference>
<feature type="domain" description="Phosphagen kinase C-terminal" evidence="9">
    <location>
        <begin position="84"/>
        <end position="117"/>
    </location>
</feature>
<feature type="non-terminal residue" evidence="10">
    <location>
        <position position="117"/>
    </location>
</feature>
<name>A0A7J6QKV9_PEROL</name>
<evidence type="ECO:0000256" key="7">
    <source>
        <dbReference type="PROSITE-ProRule" id="PRU00843"/>
    </source>
</evidence>
<proteinExistence type="inferred from homology"/>
<dbReference type="EMBL" id="JABANM010028931">
    <property type="protein sequence ID" value="KAF4708862.1"/>
    <property type="molecule type" value="Genomic_DNA"/>
</dbReference>
<dbReference type="SUPFAM" id="SSF48034">
    <property type="entry name" value="Guanido kinase N-terminal domain"/>
    <property type="match status" value="1"/>
</dbReference>
<keyword evidence="5 7" id="KW-0067">ATP-binding</keyword>
<organism evidence="10 11">
    <name type="scientific">Perkinsus olseni</name>
    <name type="common">Perkinsus atlanticus</name>
    <dbReference type="NCBI Taxonomy" id="32597"/>
    <lineage>
        <taxon>Eukaryota</taxon>
        <taxon>Sar</taxon>
        <taxon>Alveolata</taxon>
        <taxon>Perkinsozoa</taxon>
        <taxon>Perkinsea</taxon>
        <taxon>Perkinsida</taxon>
        <taxon>Perkinsidae</taxon>
        <taxon>Perkinsus</taxon>
    </lineage>
</organism>
<dbReference type="Gene3D" id="3.30.590.10">
    <property type="entry name" value="Glutamine synthetase/guanido kinase, catalytic domain"/>
    <property type="match status" value="1"/>
</dbReference>
<feature type="non-terminal residue" evidence="10">
    <location>
        <position position="1"/>
    </location>
</feature>
<sequence length="117" mass="12754">QAAPPPAGVNLGKCIKTGVDNPGHPSIKTVGLVAGDEESYEVFKDLFDPVIDRRHGGFPADATHTTDLDFTKVSDTPIDPSGKYVISTRVRTGRSVRGIRLPPSVTFEERRELERII</sequence>
<evidence type="ECO:0000313" key="10">
    <source>
        <dbReference type="EMBL" id="KAF4708862.1"/>
    </source>
</evidence>
<dbReference type="InterPro" id="IPR000749">
    <property type="entry name" value="ATP-guanido_PTrfase"/>
</dbReference>
<feature type="domain" description="Phosphagen kinase N-terminal" evidence="8">
    <location>
        <begin position="1"/>
        <end position="56"/>
    </location>
</feature>
<comment type="caution">
    <text evidence="7">Lacks conserved residue(s) required for the propagation of feature annotation.</text>
</comment>
<evidence type="ECO:0000256" key="5">
    <source>
        <dbReference type="ARBA" id="ARBA00022840"/>
    </source>
</evidence>
<evidence type="ECO:0000256" key="1">
    <source>
        <dbReference type="ARBA" id="ARBA00006798"/>
    </source>
</evidence>
<dbReference type="InterPro" id="IPR022414">
    <property type="entry name" value="ATP-guanido_PTrfase_cat"/>
</dbReference>
<evidence type="ECO:0000313" key="11">
    <source>
        <dbReference type="Proteomes" id="UP000574390"/>
    </source>
</evidence>
<dbReference type="InterPro" id="IPR036802">
    <property type="entry name" value="ATP-guanido_PTrfase_N_sf"/>
</dbReference>
<comment type="caution">
    <text evidence="10">The sequence shown here is derived from an EMBL/GenBank/DDBJ whole genome shotgun (WGS) entry which is preliminary data.</text>
</comment>
<evidence type="ECO:0000259" key="8">
    <source>
        <dbReference type="PROSITE" id="PS51509"/>
    </source>
</evidence>
<dbReference type="Pfam" id="PF02807">
    <property type="entry name" value="ATP-gua_PtransN"/>
    <property type="match status" value="1"/>
</dbReference>
<dbReference type="GO" id="GO:0005524">
    <property type="term" value="F:ATP binding"/>
    <property type="evidence" value="ECO:0007669"/>
    <property type="project" value="UniProtKB-UniRule"/>
</dbReference>
<dbReference type="PROSITE" id="PS51509">
    <property type="entry name" value="PHOSPHAGEN_KINASE_N"/>
    <property type="match status" value="1"/>
</dbReference>